<proteinExistence type="predicted"/>
<dbReference type="InParanoid" id="G1WY11"/>
<feature type="transmembrane region" description="Helical" evidence="1">
    <location>
        <begin position="296"/>
        <end position="315"/>
    </location>
</feature>
<name>G1WY11_ARTOA</name>
<organism evidence="2 3">
    <name type="scientific">Arthrobotrys oligospora (strain ATCC 24927 / CBS 115.81 / DSM 1491)</name>
    <name type="common">Nematode-trapping fungus</name>
    <name type="synonym">Didymozoophaga oligospora</name>
    <dbReference type="NCBI Taxonomy" id="756982"/>
    <lineage>
        <taxon>Eukaryota</taxon>
        <taxon>Fungi</taxon>
        <taxon>Dikarya</taxon>
        <taxon>Ascomycota</taxon>
        <taxon>Pezizomycotina</taxon>
        <taxon>Orbiliomycetes</taxon>
        <taxon>Orbiliales</taxon>
        <taxon>Orbiliaceae</taxon>
        <taxon>Orbilia</taxon>
        <taxon>Orbilia oligospora</taxon>
    </lineage>
</organism>
<evidence type="ECO:0000313" key="3">
    <source>
        <dbReference type="Proteomes" id="UP000008784"/>
    </source>
</evidence>
<dbReference type="OrthoDB" id="5373732at2759"/>
<dbReference type="GeneID" id="22888018"/>
<comment type="caution">
    <text evidence="2">The sequence shown here is derived from an EMBL/GenBank/DDBJ whole genome shotgun (WGS) entry which is preliminary data.</text>
</comment>
<sequence length="356" mass="40063">MGIKALAMMPEKSIDVYYPKFDKHLEIPVGAYSLKPYEGRLNLGQLWSAYSTELQETPSSMEMLVQPSQQGGSATPVYIYALIGSDGSVNSLSRYPWTKYSKIIQEMSPMSLLRGALQTSKPEPISSIDLLKLLQPSDGKILDINVLEIHLDDTNKEFLVRQESIMLLFQITISIVSLLVSQTLPSLYRRTGETFTRVAYFLLTILAFIYGTRVLTETWSTLSNIREIITFLGRTGNGQHGWAPTQQMVTHIFTVYSHDSVKLGTIYFMEATVLTVASVMLKQGFVSVGKSARNTVWILCLLVLGVCELVCYLGVQRWQFLIRFAMVWAYWVHRPVCECLYLVSGVVEFLFSGSSA</sequence>
<dbReference type="EMBL" id="ADOT01000005">
    <property type="protein sequence ID" value="EGX54138.1"/>
    <property type="molecule type" value="Genomic_DNA"/>
</dbReference>
<dbReference type="AlphaFoldDB" id="G1WY11"/>
<gene>
    <name evidence="2" type="ORF">AOL_s00004g171</name>
</gene>
<keyword evidence="1" id="KW-1133">Transmembrane helix</keyword>
<dbReference type="Proteomes" id="UP000008784">
    <property type="component" value="Unassembled WGS sequence"/>
</dbReference>
<reference evidence="2 3" key="1">
    <citation type="journal article" date="2011" name="PLoS Pathog.">
        <title>Genomic and proteomic analyses of the fungus Arthrobotrys oligospora provide insights into nematode-trap formation.</title>
        <authorList>
            <person name="Yang J."/>
            <person name="Wang L."/>
            <person name="Ji X."/>
            <person name="Feng Y."/>
            <person name="Li X."/>
            <person name="Zou C."/>
            <person name="Xu J."/>
            <person name="Ren Y."/>
            <person name="Mi Q."/>
            <person name="Wu J."/>
            <person name="Liu S."/>
            <person name="Liu Y."/>
            <person name="Huang X."/>
            <person name="Wang H."/>
            <person name="Niu X."/>
            <person name="Li J."/>
            <person name="Liang L."/>
            <person name="Luo Y."/>
            <person name="Ji K."/>
            <person name="Zhou W."/>
            <person name="Yu Z."/>
            <person name="Li G."/>
            <person name="Liu Y."/>
            <person name="Li L."/>
            <person name="Qiao M."/>
            <person name="Feng L."/>
            <person name="Zhang K.-Q."/>
        </authorList>
    </citation>
    <scope>NUCLEOTIDE SEQUENCE [LARGE SCALE GENOMIC DNA]</scope>
    <source>
        <strain evidence="3">ATCC 24927 / CBS 115.81 / DSM 1491</strain>
    </source>
</reference>
<dbReference type="HOGENOM" id="CLU_778390_0_0_1"/>
<feature type="transmembrane region" description="Helical" evidence="1">
    <location>
        <begin position="266"/>
        <end position="284"/>
    </location>
</feature>
<feature type="transmembrane region" description="Helical" evidence="1">
    <location>
        <begin position="197"/>
        <end position="216"/>
    </location>
</feature>
<accession>G1WY11</accession>
<evidence type="ECO:0000256" key="1">
    <source>
        <dbReference type="SAM" id="Phobius"/>
    </source>
</evidence>
<keyword evidence="3" id="KW-1185">Reference proteome</keyword>
<protein>
    <submittedName>
        <fullName evidence="2">Uncharacterized protein</fullName>
    </submittedName>
</protein>
<keyword evidence="1" id="KW-0812">Transmembrane</keyword>
<dbReference type="RefSeq" id="XP_011117123.1">
    <property type="nucleotide sequence ID" value="XM_011118821.1"/>
</dbReference>
<evidence type="ECO:0000313" key="2">
    <source>
        <dbReference type="EMBL" id="EGX54138.1"/>
    </source>
</evidence>
<keyword evidence="1" id="KW-0472">Membrane</keyword>
<feature type="transmembrane region" description="Helical" evidence="1">
    <location>
        <begin position="165"/>
        <end position="185"/>
    </location>
</feature>